<dbReference type="InterPro" id="IPR036388">
    <property type="entry name" value="WH-like_DNA-bd_sf"/>
</dbReference>
<dbReference type="PANTHER" id="PTHR43022">
    <property type="entry name" value="PROTEIN SMF"/>
    <property type="match status" value="1"/>
</dbReference>
<dbReference type="InterPro" id="IPR003488">
    <property type="entry name" value="DprA"/>
</dbReference>
<dbReference type="Pfam" id="PF17782">
    <property type="entry name" value="WHD_DprA"/>
    <property type="match status" value="1"/>
</dbReference>
<dbReference type="Gene3D" id="1.10.10.10">
    <property type="entry name" value="Winged helix-like DNA-binding domain superfamily/Winged helix DNA-binding domain"/>
    <property type="match status" value="1"/>
</dbReference>
<dbReference type="SUPFAM" id="SSF102405">
    <property type="entry name" value="MCP/YpsA-like"/>
    <property type="match status" value="1"/>
</dbReference>
<gene>
    <name evidence="4" type="primary">dprA</name>
    <name evidence="4" type="ORF">KBB96_20795</name>
</gene>
<dbReference type="GO" id="GO:0009294">
    <property type="term" value="P:DNA-mediated transformation"/>
    <property type="evidence" value="ECO:0007669"/>
    <property type="project" value="InterPro"/>
</dbReference>
<organism evidence="4 5">
    <name type="scientific">Luteolibacter ambystomatis</name>
    <dbReference type="NCBI Taxonomy" id="2824561"/>
    <lineage>
        <taxon>Bacteria</taxon>
        <taxon>Pseudomonadati</taxon>
        <taxon>Verrucomicrobiota</taxon>
        <taxon>Verrucomicrobiia</taxon>
        <taxon>Verrucomicrobiales</taxon>
        <taxon>Verrucomicrobiaceae</taxon>
        <taxon>Luteolibacter</taxon>
    </lineage>
</organism>
<evidence type="ECO:0000256" key="1">
    <source>
        <dbReference type="ARBA" id="ARBA00006525"/>
    </source>
</evidence>
<dbReference type="EMBL" id="CP073100">
    <property type="protein sequence ID" value="QUE51280.1"/>
    <property type="molecule type" value="Genomic_DNA"/>
</dbReference>
<dbReference type="PANTHER" id="PTHR43022:SF1">
    <property type="entry name" value="PROTEIN SMF"/>
    <property type="match status" value="1"/>
</dbReference>
<dbReference type="Pfam" id="PF14520">
    <property type="entry name" value="HHH_5"/>
    <property type="match status" value="1"/>
</dbReference>
<dbReference type="AlphaFoldDB" id="A0A975GA39"/>
<name>A0A975GA39_9BACT</name>
<dbReference type="NCBIfam" id="TIGR00732">
    <property type="entry name" value="dprA"/>
    <property type="match status" value="1"/>
</dbReference>
<dbReference type="Gene3D" id="3.40.50.450">
    <property type="match status" value="1"/>
</dbReference>
<protein>
    <submittedName>
        <fullName evidence="4">DNA-processing protein DprA</fullName>
    </submittedName>
</protein>
<dbReference type="InterPro" id="IPR057666">
    <property type="entry name" value="DrpA_SLOG"/>
</dbReference>
<evidence type="ECO:0000313" key="5">
    <source>
        <dbReference type="Proteomes" id="UP000676169"/>
    </source>
</evidence>
<proteinExistence type="inferred from homology"/>
<dbReference type="InterPro" id="IPR010994">
    <property type="entry name" value="RuvA_2-like"/>
</dbReference>
<comment type="similarity">
    <text evidence="1">Belongs to the DprA/Smf family.</text>
</comment>
<evidence type="ECO:0000259" key="3">
    <source>
        <dbReference type="Pfam" id="PF17782"/>
    </source>
</evidence>
<evidence type="ECO:0000313" key="4">
    <source>
        <dbReference type="EMBL" id="QUE51280.1"/>
    </source>
</evidence>
<dbReference type="RefSeq" id="WP_211631419.1">
    <property type="nucleotide sequence ID" value="NZ_CP073100.1"/>
</dbReference>
<reference evidence="4" key="1">
    <citation type="submission" date="2021-04" db="EMBL/GenBank/DDBJ databases">
        <title>Luteolibacter sp. 32A isolated from the skin of an Anderson's salamander (Ambystoma andersonii).</title>
        <authorList>
            <person name="Spergser J."/>
            <person name="Busse H.-J."/>
        </authorList>
    </citation>
    <scope>NUCLEOTIDE SEQUENCE</scope>
    <source>
        <strain evidence="4">32A</strain>
    </source>
</reference>
<feature type="domain" description="Smf/DprA SLOG" evidence="2">
    <location>
        <begin position="79"/>
        <end position="288"/>
    </location>
</feature>
<dbReference type="SUPFAM" id="SSF47781">
    <property type="entry name" value="RuvA domain 2-like"/>
    <property type="match status" value="1"/>
</dbReference>
<accession>A0A975GA39</accession>
<dbReference type="Proteomes" id="UP000676169">
    <property type="component" value="Chromosome"/>
</dbReference>
<dbReference type="KEGG" id="lamb:KBB96_20795"/>
<dbReference type="Pfam" id="PF02481">
    <property type="entry name" value="DNA_processg_A"/>
    <property type="match status" value="1"/>
</dbReference>
<dbReference type="InterPro" id="IPR041614">
    <property type="entry name" value="DprA_WH"/>
</dbReference>
<feature type="domain" description="DprA winged helix" evidence="3">
    <location>
        <begin position="302"/>
        <end position="360"/>
    </location>
</feature>
<evidence type="ECO:0000259" key="2">
    <source>
        <dbReference type="Pfam" id="PF02481"/>
    </source>
</evidence>
<sequence length="367" mass="39214">MTDLEALVALNLLPKIGPVRVRRLLEYFGTPAAILGAPKDKLVRVDGIGEETGSILHRWQDHADPVAEIAESKQRGISIVTQQDPDYPSPLLEAYDPPLLLYVWGKVEDRDRHAIGIVGSRRATPYGRNVTKKLSFQLAGAGFTIVSGLARGIDTTAHEGALAAQGRTIAVIGSGLAKLYPPENLGLAEKIADGNGAVVSEFPLQTPPDRQTFPMRNRIVAAWSKAVLVTECPSRSGSLITANLASEYGKTIYAVPGSIDSPMSMGCHELIRDGATLIFDGGQILDDLGGLQFTPAGKPAAAPAADLPPLSEEEAKVFAMVGHDDQPVDRIIDASGLPAPVVTATLMKLEMKRLVRCLPGFRYSLRS</sequence>
<keyword evidence="5" id="KW-1185">Reference proteome</keyword>